<dbReference type="GO" id="GO:0000309">
    <property type="term" value="F:nicotinamide-nucleotide adenylyltransferase activity"/>
    <property type="evidence" value="ECO:0007669"/>
    <property type="project" value="TreeGrafter"/>
</dbReference>
<dbReference type="Gene3D" id="3.40.50.620">
    <property type="entry name" value="HUPs"/>
    <property type="match status" value="1"/>
</dbReference>
<keyword evidence="3" id="KW-1185">Reference proteome</keyword>
<evidence type="ECO:0000313" key="2">
    <source>
        <dbReference type="EMBL" id="KAK3944434.1"/>
    </source>
</evidence>
<dbReference type="PANTHER" id="PTHR31285:SF0">
    <property type="entry name" value="NICOTINAMIDE MONONUCLEOTIDE ADENYLYLTRANSFERASE"/>
    <property type="match status" value="1"/>
</dbReference>
<dbReference type="GO" id="GO:0005737">
    <property type="term" value="C:cytoplasm"/>
    <property type="evidence" value="ECO:0007669"/>
    <property type="project" value="TreeGrafter"/>
</dbReference>
<dbReference type="GO" id="GO:0005634">
    <property type="term" value="C:nucleus"/>
    <property type="evidence" value="ECO:0007669"/>
    <property type="project" value="TreeGrafter"/>
</dbReference>
<dbReference type="GO" id="GO:0016887">
    <property type="term" value="F:ATP hydrolysis activity"/>
    <property type="evidence" value="ECO:0007669"/>
    <property type="project" value="TreeGrafter"/>
</dbReference>
<dbReference type="AlphaFoldDB" id="A0AAN6S8I9"/>
<name>A0AAN6S8I9_9PEZI</name>
<accession>A0AAN6S8I9</accession>
<protein>
    <recommendedName>
        <fullName evidence="1">Cytidyltransferase-like domain-containing protein</fullName>
    </recommendedName>
</protein>
<sequence>MPTPPLPPLIERSLHAQSLLPAGRPLVDFFSRSLTSFQSSNSKFHVVCTVPSSSQPVTGYGQQIQNRIIALPTPLPPSTKPRALVVLDSSFNPPTIAHLRMATSAIHDLNQRDRLGPGALRLLLLLAINNADKAPKPAAFDQRLAMMWAFAQDIQQSLEDEKWNNTRSDKDVTEEEQDSYLSIDVALTTQPYFHDKSAAIAESAFYRPGGGSEENGEALEQIFLVGYDTLIRIFDPKYYGPPASTGGDSSTGDMPMQKALGPFFARAKLRVTMRTDADWGGEDDQAAHLADLLSTEGMKRIGGCSDWVARIEVVEGRKRGEGIVSSTVARKAAANHDWNTLDKIVPPEVRKWVRREKLYSAE</sequence>
<dbReference type="PANTHER" id="PTHR31285">
    <property type="entry name" value="NICOTINAMIDE MONONUCLEOTIDE ADENYLYLTRANSFERASE"/>
    <property type="match status" value="1"/>
</dbReference>
<organism evidence="2 3">
    <name type="scientific">Diplogelasinospora grovesii</name>
    <dbReference type="NCBI Taxonomy" id="303347"/>
    <lineage>
        <taxon>Eukaryota</taxon>
        <taxon>Fungi</taxon>
        <taxon>Dikarya</taxon>
        <taxon>Ascomycota</taxon>
        <taxon>Pezizomycotina</taxon>
        <taxon>Sordariomycetes</taxon>
        <taxon>Sordariomycetidae</taxon>
        <taxon>Sordariales</taxon>
        <taxon>Diplogelasinosporaceae</taxon>
        <taxon>Diplogelasinospora</taxon>
    </lineage>
</organism>
<dbReference type="Pfam" id="PF01467">
    <property type="entry name" value="CTP_transf_like"/>
    <property type="match status" value="1"/>
</dbReference>
<evidence type="ECO:0000259" key="1">
    <source>
        <dbReference type="Pfam" id="PF01467"/>
    </source>
</evidence>
<dbReference type="Proteomes" id="UP001303473">
    <property type="component" value="Unassembled WGS sequence"/>
</dbReference>
<evidence type="ECO:0000313" key="3">
    <source>
        <dbReference type="Proteomes" id="UP001303473"/>
    </source>
</evidence>
<proteinExistence type="predicted"/>
<dbReference type="InterPro" id="IPR014729">
    <property type="entry name" value="Rossmann-like_a/b/a_fold"/>
</dbReference>
<reference evidence="3" key="1">
    <citation type="journal article" date="2023" name="Mol. Phylogenet. Evol.">
        <title>Genome-scale phylogeny and comparative genomics of the fungal order Sordariales.</title>
        <authorList>
            <person name="Hensen N."/>
            <person name="Bonometti L."/>
            <person name="Westerberg I."/>
            <person name="Brannstrom I.O."/>
            <person name="Guillou S."/>
            <person name="Cros-Aarteil S."/>
            <person name="Calhoun S."/>
            <person name="Haridas S."/>
            <person name="Kuo A."/>
            <person name="Mondo S."/>
            <person name="Pangilinan J."/>
            <person name="Riley R."/>
            <person name="LaButti K."/>
            <person name="Andreopoulos B."/>
            <person name="Lipzen A."/>
            <person name="Chen C."/>
            <person name="Yan M."/>
            <person name="Daum C."/>
            <person name="Ng V."/>
            <person name="Clum A."/>
            <person name="Steindorff A."/>
            <person name="Ohm R.A."/>
            <person name="Martin F."/>
            <person name="Silar P."/>
            <person name="Natvig D.O."/>
            <person name="Lalanne C."/>
            <person name="Gautier V."/>
            <person name="Ament-Velasquez S.L."/>
            <person name="Kruys A."/>
            <person name="Hutchinson M.I."/>
            <person name="Powell A.J."/>
            <person name="Barry K."/>
            <person name="Miller A.N."/>
            <person name="Grigoriev I.V."/>
            <person name="Debuchy R."/>
            <person name="Gladieux P."/>
            <person name="Hiltunen Thoren M."/>
            <person name="Johannesson H."/>
        </authorList>
    </citation>
    <scope>NUCLEOTIDE SEQUENCE [LARGE SCALE GENOMIC DNA]</scope>
    <source>
        <strain evidence="3">CBS 340.73</strain>
    </source>
</reference>
<dbReference type="InterPro" id="IPR004821">
    <property type="entry name" value="Cyt_trans-like"/>
</dbReference>
<comment type="caution">
    <text evidence="2">The sequence shown here is derived from an EMBL/GenBank/DDBJ whole genome shotgun (WGS) entry which is preliminary data.</text>
</comment>
<dbReference type="SUPFAM" id="SSF52374">
    <property type="entry name" value="Nucleotidylyl transferase"/>
    <property type="match status" value="1"/>
</dbReference>
<feature type="domain" description="Cytidyltransferase-like" evidence="1">
    <location>
        <begin position="88"/>
        <end position="186"/>
    </location>
</feature>
<dbReference type="EMBL" id="MU853759">
    <property type="protein sequence ID" value="KAK3944434.1"/>
    <property type="molecule type" value="Genomic_DNA"/>
</dbReference>
<gene>
    <name evidence="2" type="ORF">QBC46DRAFT_374313</name>
</gene>